<sequence>MCDDETNDIDALKHSHVGVALLSYPFDVTKAKAEKSQLPIGVPEVNWSILLGESYERLNSSVYCSTANDLAEKIVKIVKIKFKHLTSNAIPFSKLISYTHREINHQFRRSGKTPAAKFFGMTVYLKLYKKSLGLPESTNSTPIYFKNQVRTPNLDDSRLLLRCLCSIQGLHLLPRKRMLHVEEHIHDYIFVETAVQEEDVGYTSDSDEAAFSSQFEAVSGHDDGLLHQKNDDVANDELSLMNILEKELQSPETGTIAFIDESSYSGGGYGILLYHSNKSNENFAV</sequence>
<dbReference type="AlphaFoldDB" id="A0A0K0FRG4"/>
<name>A0A0K0FRG4_STRVS</name>
<organism evidence="1 2">
    <name type="scientific">Strongyloides venezuelensis</name>
    <name type="common">Threadworm</name>
    <dbReference type="NCBI Taxonomy" id="75913"/>
    <lineage>
        <taxon>Eukaryota</taxon>
        <taxon>Metazoa</taxon>
        <taxon>Ecdysozoa</taxon>
        <taxon>Nematoda</taxon>
        <taxon>Chromadorea</taxon>
        <taxon>Rhabditida</taxon>
        <taxon>Tylenchina</taxon>
        <taxon>Panagrolaimomorpha</taxon>
        <taxon>Strongyloidoidea</taxon>
        <taxon>Strongyloididae</taxon>
        <taxon>Strongyloides</taxon>
    </lineage>
</organism>
<accession>A0A0K0FRG4</accession>
<proteinExistence type="predicted"/>
<protein>
    <submittedName>
        <fullName evidence="2">RT_RNaseH_2 domain-containing protein</fullName>
    </submittedName>
</protein>
<reference evidence="1" key="1">
    <citation type="submission" date="2014-07" db="EMBL/GenBank/DDBJ databases">
        <authorList>
            <person name="Martin A.A"/>
            <person name="De Silva N."/>
        </authorList>
    </citation>
    <scope>NUCLEOTIDE SEQUENCE</scope>
</reference>
<dbReference type="Proteomes" id="UP000035680">
    <property type="component" value="Unassembled WGS sequence"/>
</dbReference>
<evidence type="ECO:0000313" key="1">
    <source>
        <dbReference type="Proteomes" id="UP000035680"/>
    </source>
</evidence>
<keyword evidence="1" id="KW-1185">Reference proteome</keyword>
<evidence type="ECO:0000313" key="2">
    <source>
        <dbReference type="WBParaSite" id="SVE_1249400.1"/>
    </source>
</evidence>
<dbReference type="WBParaSite" id="SVE_1249400.1">
    <property type="protein sequence ID" value="SVE_1249400.1"/>
    <property type="gene ID" value="SVE_1249400"/>
</dbReference>
<reference evidence="2" key="2">
    <citation type="submission" date="2015-08" db="UniProtKB">
        <authorList>
            <consortium name="WormBaseParasite"/>
        </authorList>
    </citation>
    <scope>IDENTIFICATION</scope>
</reference>